<protein>
    <submittedName>
        <fullName evidence="1">SRPBCC family protein</fullName>
    </submittedName>
</protein>
<organism evidence="1 2">
    <name type="scientific">Rufibacter glacialis</name>
    <dbReference type="NCBI Taxonomy" id="1259555"/>
    <lineage>
        <taxon>Bacteria</taxon>
        <taxon>Pseudomonadati</taxon>
        <taxon>Bacteroidota</taxon>
        <taxon>Cytophagia</taxon>
        <taxon>Cytophagales</taxon>
        <taxon>Hymenobacteraceae</taxon>
        <taxon>Rufibacter</taxon>
    </lineage>
</organism>
<proteinExistence type="predicted"/>
<dbReference type="CDD" id="cd07820">
    <property type="entry name" value="SRPBCC_3"/>
    <property type="match status" value="1"/>
</dbReference>
<gene>
    <name evidence="1" type="ORF">ACD591_03720</name>
</gene>
<reference evidence="1 2" key="1">
    <citation type="submission" date="2024-08" db="EMBL/GenBank/DDBJ databases">
        <authorList>
            <person name="Wei W."/>
        </authorList>
    </citation>
    <scope>NUCLEOTIDE SEQUENCE [LARGE SCALE GENOMIC DNA]</scope>
    <source>
        <strain evidence="1 2">XU2</strain>
    </source>
</reference>
<sequence length="137" mass="15771">MRSGLVLTLFTPTLIQAPVERCFDLSRSIDLHILSTHQTDAKAVAGVVAGMIDLHEKVTWEAVHFGVRQQLTSRITAMERPHWFVDEMEKGAFKCIWHEHRFEAISPDETRMTDTSDYISPLSFLGYFPKLCFWKDS</sequence>
<dbReference type="Gene3D" id="3.30.530.20">
    <property type="match status" value="1"/>
</dbReference>
<dbReference type="InterPro" id="IPR023393">
    <property type="entry name" value="START-like_dom_sf"/>
</dbReference>
<dbReference type="EMBL" id="JBGOGF010000002">
    <property type="protein sequence ID" value="MFA1770386.1"/>
    <property type="molecule type" value="Genomic_DNA"/>
</dbReference>
<dbReference type="RefSeq" id="WP_225840759.1">
    <property type="nucleotide sequence ID" value="NZ_BMMG01000003.1"/>
</dbReference>
<dbReference type="Proteomes" id="UP001570846">
    <property type="component" value="Unassembled WGS sequence"/>
</dbReference>
<evidence type="ECO:0000313" key="2">
    <source>
        <dbReference type="Proteomes" id="UP001570846"/>
    </source>
</evidence>
<keyword evidence="2" id="KW-1185">Reference proteome</keyword>
<name>A0ABV4RBC5_9BACT</name>
<accession>A0ABV4RBC5</accession>
<comment type="caution">
    <text evidence="1">The sequence shown here is derived from an EMBL/GenBank/DDBJ whole genome shotgun (WGS) entry which is preliminary data.</text>
</comment>
<dbReference type="SUPFAM" id="SSF55961">
    <property type="entry name" value="Bet v1-like"/>
    <property type="match status" value="1"/>
</dbReference>
<evidence type="ECO:0000313" key="1">
    <source>
        <dbReference type="EMBL" id="MFA1770386.1"/>
    </source>
</evidence>